<evidence type="ECO:0000313" key="2">
    <source>
        <dbReference type="EMBL" id="QLH04259.1"/>
    </source>
</evidence>
<dbReference type="GeneID" id="56060730"/>
<organism evidence="2 3">
    <name type="scientific">Nitrosopumilus oxyclinae</name>
    <dbReference type="NCBI Taxonomy" id="1959104"/>
    <lineage>
        <taxon>Archaea</taxon>
        <taxon>Nitrososphaerota</taxon>
        <taxon>Nitrososphaeria</taxon>
        <taxon>Nitrosopumilales</taxon>
        <taxon>Nitrosopumilaceae</taxon>
        <taxon>Nitrosopumilus</taxon>
    </lineage>
</organism>
<gene>
    <name evidence="2" type="ORF">C5F49_02220</name>
</gene>
<proteinExistence type="predicted"/>
<feature type="coiled-coil region" evidence="1">
    <location>
        <begin position="402"/>
        <end position="451"/>
    </location>
</feature>
<reference evidence="2 3" key="1">
    <citation type="submission" date="2018-02" db="EMBL/GenBank/DDBJ databases">
        <title>Complete genome of Nitrosopumilus oxyclinae HCE1.</title>
        <authorList>
            <person name="Qin W."/>
            <person name="Zheng Y."/>
            <person name="Stahl D.A."/>
        </authorList>
    </citation>
    <scope>NUCLEOTIDE SEQUENCE [LARGE SCALE GENOMIC DNA]</scope>
    <source>
        <strain evidence="2 3">HCE1</strain>
    </source>
</reference>
<dbReference type="EMBL" id="CP026994">
    <property type="protein sequence ID" value="QLH04259.1"/>
    <property type="molecule type" value="Genomic_DNA"/>
</dbReference>
<dbReference type="AlphaFoldDB" id="A0A7D5R4C2"/>
<dbReference type="RefSeq" id="WP_179363582.1">
    <property type="nucleotide sequence ID" value="NZ_CP026994.1"/>
</dbReference>
<feature type="coiled-coil region" evidence="1">
    <location>
        <begin position="340"/>
        <end position="374"/>
    </location>
</feature>
<keyword evidence="1" id="KW-0175">Coiled coil</keyword>
<protein>
    <submittedName>
        <fullName evidence="2">Uncharacterized protein</fullName>
    </submittedName>
</protein>
<accession>A0A7D5R4C2</accession>
<keyword evidence="3" id="KW-1185">Reference proteome</keyword>
<dbReference type="OrthoDB" id="3014at2157"/>
<name>A0A7D5R4C2_9ARCH</name>
<sequence length="471" mass="54917">MPRIFVFAVLLLIGFVAAFQTGYAQTTEQTTISDDLENNPVAQDILRKIEQTKKWIAELEERNYENLEKQKELEDKRAQSLERLNQDLTDWENLWEYYSPYNSFERFVDKIPDSQVQDVFWDQFEFKEQKVKAGRDALKQVLADGGTRRAAFQAYLAAAETKRIELIETNSQFNVKHNLAYYSQQILFDVDGKFVDSPVTGEQLRQYYEDYRTNPAYLQANPDDALSWDDLGKTNPDTECRDGQIVVYRYHAEDYVCVSVSTAEMWIRHGMGEITGDVQNRFASEPITPLTKCNDGFIVIYNVDTEKYSCVLNETAQEWVESGIAEIHTTDNYIQTSIEKKDVDLRIAEISIQIQDMEREFEDSQLELKKFYDKVYADLLFQSKLDEKNATLDYNQSSDITKEELSIRIAEIRENYETEQDSILDEKIDDLKELETKFEDSMDDLVSLYEQDPYIEVKLDSDGIAYVVLRD</sequence>
<dbReference type="Proteomes" id="UP000509441">
    <property type="component" value="Chromosome"/>
</dbReference>
<evidence type="ECO:0000313" key="3">
    <source>
        <dbReference type="Proteomes" id="UP000509441"/>
    </source>
</evidence>
<feature type="coiled-coil region" evidence="1">
    <location>
        <begin position="42"/>
        <end position="84"/>
    </location>
</feature>
<evidence type="ECO:0000256" key="1">
    <source>
        <dbReference type="SAM" id="Coils"/>
    </source>
</evidence>
<dbReference type="KEGG" id="nox:C5F49_02220"/>